<comment type="caution">
    <text evidence="2">The sequence shown here is derived from an EMBL/GenBank/DDBJ whole genome shotgun (WGS) entry which is preliminary data.</text>
</comment>
<gene>
    <name evidence="2" type="ORF">Amal_03879</name>
</gene>
<feature type="compositionally biased region" description="Polar residues" evidence="1">
    <location>
        <begin position="1"/>
        <end position="21"/>
    </location>
</feature>
<evidence type="ECO:0000256" key="1">
    <source>
        <dbReference type="SAM" id="MobiDB-lite"/>
    </source>
</evidence>
<dbReference type="EMBL" id="LVHD01000195">
    <property type="protein sequence ID" value="OAG74958.1"/>
    <property type="molecule type" value="Genomic_DNA"/>
</dbReference>
<proteinExistence type="predicted"/>
<dbReference type="AlphaFoldDB" id="A0A177G3K7"/>
<dbReference type="Proteomes" id="UP000077349">
    <property type="component" value="Unassembled WGS sequence"/>
</dbReference>
<sequence length="31" mass="3252">MPTASPASTLLNPGQDMTYTGTAVRDNATLR</sequence>
<feature type="region of interest" description="Disordered" evidence="1">
    <location>
        <begin position="1"/>
        <end position="31"/>
    </location>
</feature>
<accession>A0A177G3K7</accession>
<evidence type="ECO:0000313" key="2">
    <source>
        <dbReference type="EMBL" id="OAG74958.1"/>
    </source>
</evidence>
<evidence type="ECO:0000313" key="3">
    <source>
        <dbReference type="Proteomes" id="UP000077349"/>
    </source>
</evidence>
<name>A0A177G3K7_9PROT</name>
<organism evidence="2 3">
    <name type="scientific">Acetobacter malorum</name>
    <dbReference type="NCBI Taxonomy" id="178901"/>
    <lineage>
        <taxon>Bacteria</taxon>
        <taxon>Pseudomonadati</taxon>
        <taxon>Pseudomonadota</taxon>
        <taxon>Alphaproteobacteria</taxon>
        <taxon>Acetobacterales</taxon>
        <taxon>Acetobacteraceae</taxon>
        <taxon>Acetobacter</taxon>
    </lineage>
</organism>
<reference evidence="2 3" key="1">
    <citation type="submission" date="2016-03" db="EMBL/GenBank/DDBJ databases">
        <title>Draft genome sequence of Acetobacter malorum CECT 7742, a strain isolated from strawberry vinegar.</title>
        <authorList>
            <person name="Sainz F."/>
            <person name="Mas A."/>
            <person name="Torija M.J."/>
        </authorList>
    </citation>
    <scope>NUCLEOTIDE SEQUENCE [LARGE SCALE GENOMIC DNA]</scope>
    <source>
        <strain evidence="2 3">CECT 7742</strain>
    </source>
</reference>
<protein>
    <submittedName>
        <fullName evidence="2">Uncharacterized protein</fullName>
    </submittedName>
</protein>